<keyword evidence="3" id="KW-1185">Reference proteome</keyword>
<dbReference type="InterPro" id="IPR028116">
    <property type="entry name" value="Cis-CaaD-like"/>
</dbReference>
<sequence length="151" mass="17462">MPFHRIFAPKGFYSPADKASFAESITKVYSIIPPFFVIVVFIDLPDGDLFVGGKPSKNQVRIGVEHTARNFTKCDADKRKFMERYEKAIQPFTKERGIEWEVQVVDCDRHLLTLNGMELPKENSVEEKIWKAENRAVSYEEMEEMKSRGIV</sequence>
<evidence type="ECO:0000259" key="1">
    <source>
        <dbReference type="Pfam" id="PF14832"/>
    </source>
</evidence>
<reference evidence="2" key="1">
    <citation type="submission" date="2023-03" db="EMBL/GenBank/DDBJ databases">
        <title>Massive genome expansion in bonnet fungi (Mycena s.s.) driven by repeated elements and novel gene families across ecological guilds.</title>
        <authorList>
            <consortium name="Lawrence Berkeley National Laboratory"/>
            <person name="Harder C.B."/>
            <person name="Miyauchi S."/>
            <person name="Viragh M."/>
            <person name="Kuo A."/>
            <person name="Thoen E."/>
            <person name="Andreopoulos B."/>
            <person name="Lu D."/>
            <person name="Skrede I."/>
            <person name="Drula E."/>
            <person name="Henrissat B."/>
            <person name="Morin E."/>
            <person name="Kohler A."/>
            <person name="Barry K."/>
            <person name="LaButti K."/>
            <person name="Morin E."/>
            <person name="Salamov A."/>
            <person name="Lipzen A."/>
            <person name="Mereny Z."/>
            <person name="Hegedus B."/>
            <person name="Baldrian P."/>
            <person name="Stursova M."/>
            <person name="Weitz H."/>
            <person name="Taylor A."/>
            <person name="Grigoriev I.V."/>
            <person name="Nagy L.G."/>
            <person name="Martin F."/>
            <person name="Kauserud H."/>
        </authorList>
    </citation>
    <scope>NUCLEOTIDE SEQUENCE</scope>
    <source>
        <strain evidence="2">9284</strain>
    </source>
</reference>
<comment type="caution">
    <text evidence="2">The sequence shown here is derived from an EMBL/GenBank/DDBJ whole genome shotgun (WGS) entry which is preliminary data.</text>
</comment>
<dbReference type="EMBL" id="JARKIF010000007">
    <property type="protein sequence ID" value="KAJ7635235.1"/>
    <property type="molecule type" value="Genomic_DNA"/>
</dbReference>
<dbReference type="InterPro" id="IPR014347">
    <property type="entry name" value="Tautomerase/MIF_sf"/>
</dbReference>
<gene>
    <name evidence="2" type="ORF">FB45DRAFT_911083</name>
</gene>
<organism evidence="2 3">
    <name type="scientific">Roridomyces roridus</name>
    <dbReference type="NCBI Taxonomy" id="1738132"/>
    <lineage>
        <taxon>Eukaryota</taxon>
        <taxon>Fungi</taxon>
        <taxon>Dikarya</taxon>
        <taxon>Basidiomycota</taxon>
        <taxon>Agaricomycotina</taxon>
        <taxon>Agaricomycetes</taxon>
        <taxon>Agaricomycetidae</taxon>
        <taxon>Agaricales</taxon>
        <taxon>Marasmiineae</taxon>
        <taxon>Mycenaceae</taxon>
        <taxon>Roridomyces</taxon>
    </lineage>
</organism>
<evidence type="ECO:0000313" key="3">
    <source>
        <dbReference type="Proteomes" id="UP001221142"/>
    </source>
</evidence>
<evidence type="ECO:0000313" key="2">
    <source>
        <dbReference type="EMBL" id="KAJ7635235.1"/>
    </source>
</evidence>
<feature type="domain" description="Tautomerase cis-CaaD-like" evidence="1">
    <location>
        <begin position="1"/>
        <end position="135"/>
    </location>
</feature>
<protein>
    <submittedName>
        <fullName evidence="2">Oxalocrotonate tautomerase</fullName>
    </submittedName>
</protein>
<dbReference type="Pfam" id="PF14832">
    <property type="entry name" value="Tautomerase_3"/>
    <property type="match status" value="1"/>
</dbReference>
<dbReference type="AlphaFoldDB" id="A0AAD7C1X5"/>
<dbReference type="Gene3D" id="3.30.429.10">
    <property type="entry name" value="Macrophage Migration Inhibitory Factor"/>
    <property type="match status" value="1"/>
</dbReference>
<name>A0AAD7C1X5_9AGAR</name>
<dbReference type="Proteomes" id="UP001221142">
    <property type="component" value="Unassembled WGS sequence"/>
</dbReference>
<proteinExistence type="predicted"/>
<accession>A0AAD7C1X5</accession>